<gene>
    <name evidence="9" type="ORF">EOE18_04765</name>
</gene>
<dbReference type="InterPro" id="IPR003594">
    <property type="entry name" value="HATPase_dom"/>
</dbReference>
<dbReference type="EMBL" id="SACO01000003">
    <property type="protein sequence ID" value="RVU06463.1"/>
    <property type="molecule type" value="Genomic_DNA"/>
</dbReference>
<dbReference type="PANTHER" id="PTHR45453">
    <property type="entry name" value="PHOSPHATE REGULON SENSOR PROTEIN PHOR"/>
    <property type="match status" value="1"/>
</dbReference>
<evidence type="ECO:0000313" key="10">
    <source>
        <dbReference type="Proteomes" id="UP000282837"/>
    </source>
</evidence>
<dbReference type="InterPro" id="IPR036890">
    <property type="entry name" value="HATPase_C_sf"/>
</dbReference>
<dbReference type="InterPro" id="IPR003661">
    <property type="entry name" value="HisK_dim/P_dom"/>
</dbReference>
<protein>
    <recommendedName>
        <fullName evidence="2">histidine kinase</fullName>
        <ecNumber evidence="2">2.7.13.3</ecNumber>
    </recommendedName>
</protein>
<organism evidence="9 10">
    <name type="scientific">Novosphingobium umbonatum</name>
    <dbReference type="NCBI Taxonomy" id="1908524"/>
    <lineage>
        <taxon>Bacteria</taxon>
        <taxon>Pseudomonadati</taxon>
        <taxon>Pseudomonadota</taxon>
        <taxon>Alphaproteobacteria</taxon>
        <taxon>Sphingomonadales</taxon>
        <taxon>Sphingomonadaceae</taxon>
        <taxon>Novosphingobium</taxon>
    </lineage>
</organism>
<dbReference type="InterPro" id="IPR005467">
    <property type="entry name" value="His_kinase_dom"/>
</dbReference>
<dbReference type="FunFam" id="1.10.287.130:FF:000001">
    <property type="entry name" value="Two-component sensor histidine kinase"/>
    <property type="match status" value="1"/>
</dbReference>
<feature type="domain" description="Histidine kinase" evidence="8">
    <location>
        <begin position="186"/>
        <end position="405"/>
    </location>
</feature>
<sequence>MRESLSPWSSLILPLVALLLLWTGGTGFIMLAITALLWGLSLFFLWWRLTDVQEPASVERKPNPAEQERALRHAIESALEPVASALLITTRQRILFANAAAREALGGHIVGQDPRIALRHPDAFNLLEAPESDQGAVSATIPGLTRSGSLWQLTRYTVAQGQWIIEAKDRTSEADISRAHTDFVANASHELRTPLSSIIGYVETLADAEGAMEPAITNRFLGTVLREAKRMQSLLIDLMSLSQLEAEKHDAPTAEIELGALIARVVAEFAPPPGCAARVELERGETPFPVTGDVKQIEQVVRNLIDNALKYADADKLVSVALTADARGMAKLTVQDRGPGIAADHLPHLTRRFYRTDPGRSRAAGGTGLGLAIVKHIVERHRGKLDIASTVGVGTTVTIALPILVKKA</sequence>
<keyword evidence="4" id="KW-0808">Transferase</keyword>
<dbReference type="GO" id="GO:0005886">
    <property type="term" value="C:plasma membrane"/>
    <property type="evidence" value="ECO:0007669"/>
    <property type="project" value="TreeGrafter"/>
</dbReference>
<comment type="caution">
    <text evidence="9">The sequence shown here is derived from an EMBL/GenBank/DDBJ whole genome shotgun (WGS) entry which is preliminary data.</text>
</comment>
<dbReference type="OrthoDB" id="9797304at2"/>
<dbReference type="Gene3D" id="1.10.287.130">
    <property type="match status" value="1"/>
</dbReference>
<evidence type="ECO:0000256" key="2">
    <source>
        <dbReference type="ARBA" id="ARBA00012438"/>
    </source>
</evidence>
<keyword evidence="7" id="KW-0472">Membrane</keyword>
<dbReference type="SUPFAM" id="SSF55874">
    <property type="entry name" value="ATPase domain of HSP90 chaperone/DNA topoisomerase II/histidine kinase"/>
    <property type="match status" value="1"/>
</dbReference>
<dbReference type="Pfam" id="PF02518">
    <property type="entry name" value="HATPase_c"/>
    <property type="match status" value="1"/>
</dbReference>
<dbReference type="AlphaFoldDB" id="A0A3S2UUA2"/>
<dbReference type="Proteomes" id="UP000282837">
    <property type="component" value="Unassembled WGS sequence"/>
</dbReference>
<dbReference type="PROSITE" id="PS50109">
    <property type="entry name" value="HIS_KIN"/>
    <property type="match status" value="1"/>
</dbReference>
<dbReference type="Gene3D" id="3.30.565.10">
    <property type="entry name" value="Histidine kinase-like ATPase, C-terminal domain"/>
    <property type="match status" value="1"/>
</dbReference>
<name>A0A3S2UUA2_9SPHN</name>
<dbReference type="PRINTS" id="PR00344">
    <property type="entry name" value="BCTRLSENSOR"/>
</dbReference>
<keyword evidence="5 9" id="KW-0418">Kinase</keyword>
<proteinExistence type="predicted"/>
<dbReference type="Pfam" id="PF00512">
    <property type="entry name" value="HisKA"/>
    <property type="match status" value="1"/>
</dbReference>
<evidence type="ECO:0000259" key="8">
    <source>
        <dbReference type="PROSITE" id="PS50109"/>
    </source>
</evidence>
<dbReference type="InterPro" id="IPR050351">
    <property type="entry name" value="BphY/WalK/GraS-like"/>
</dbReference>
<keyword evidence="3" id="KW-0597">Phosphoprotein</keyword>
<reference evidence="9 10" key="1">
    <citation type="submission" date="2019-01" db="EMBL/GenBank/DDBJ databases">
        <authorList>
            <person name="Chen W.-M."/>
        </authorList>
    </citation>
    <scope>NUCLEOTIDE SEQUENCE [LARGE SCALE GENOMIC DNA]</scope>
    <source>
        <strain evidence="9 10">FSY-9</strain>
    </source>
</reference>
<dbReference type="GO" id="GO:0004721">
    <property type="term" value="F:phosphoprotein phosphatase activity"/>
    <property type="evidence" value="ECO:0007669"/>
    <property type="project" value="TreeGrafter"/>
</dbReference>
<evidence type="ECO:0000256" key="5">
    <source>
        <dbReference type="ARBA" id="ARBA00022777"/>
    </source>
</evidence>
<dbReference type="InterPro" id="IPR036097">
    <property type="entry name" value="HisK_dim/P_sf"/>
</dbReference>
<dbReference type="CDD" id="cd00075">
    <property type="entry name" value="HATPase"/>
    <property type="match status" value="1"/>
</dbReference>
<evidence type="ECO:0000256" key="3">
    <source>
        <dbReference type="ARBA" id="ARBA00022553"/>
    </source>
</evidence>
<dbReference type="GO" id="GO:0000155">
    <property type="term" value="F:phosphorelay sensor kinase activity"/>
    <property type="evidence" value="ECO:0007669"/>
    <property type="project" value="InterPro"/>
</dbReference>
<evidence type="ECO:0000256" key="1">
    <source>
        <dbReference type="ARBA" id="ARBA00000085"/>
    </source>
</evidence>
<evidence type="ECO:0000256" key="4">
    <source>
        <dbReference type="ARBA" id="ARBA00022679"/>
    </source>
</evidence>
<evidence type="ECO:0000256" key="6">
    <source>
        <dbReference type="ARBA" id="ARBA00023012"/>
    </source>
</evidence>
<dbReference type="GO" id="GO:0016036">
    <property type="term" value="P:cellular response to phosphate starvation"/>
    <property type="evidence" value="ECO:0007669"/>
    <property type="project" value="TreeGrafter"/>
</dbReference>
<keyword evidence="6" id="KW-0902">Two-component regulatory system</keyword>
<accession>A0A3S2UUA2</accession>
<keyword evidence="10" id="KW-1185">Reference proteome</keyword>
<dbReference type="SUPFAM" id="SSF47384">
    <property type="entry name" value="Homodimeric domain of signal transducing histidine kinase"/>
    <property type="match status" value="1"/>
</dbReference>
<comment type="catalytic activity">
    <reaction evidence="1">
        <text>ATP + protein L-histidine = ADP + protein N-phospho-L-histidine.</text>
        <dbReference type="EC" id="2.7.13.3"/>
    </reaction>
</comment>
<dbReference type="SMART" id="SM00387">
    <property type="entry name" value="HATPase_c"/>
    <property type="match status" value="1"/>
</dbReference>
<dbReference type="FunFam" id="3.30.565.10:FF:000006">
    <property type="entry name" value="Sensor histidine kinase WalK"/>
    <property type="match status" value="1"/>
</dbReference>
<evidence type="ECO:0000256" key="7">
    <source>
        <dbReference type="ARBA" id="ARBA00023136"/>
    </source>
</evidence>
<dbReference type="InterPro" id="IPR004358">
    <property type="entry name" value="Sig_transdc_His_kin-like_C"/>
</dbReference>
<evidence type="ECO:0000313" key="9">
    <source>
        <dbReference type="EMBL" id="RVU06463.1"/>
    </source>
</evidence>
<dbReference type="CDD" id="cd00082">
    <property type="entry name" value="HisKA"/>
    <property type="match status" value="1"/>
</dbReference>
<dbReference type="SMART" id="SM00388">
    <property type="entry name" value="HisKA"/>
    <property type="match status" value="1"/>
</dbReference>
<dbReference type="EC" id="2.7.13.3" evidence="2"/>
<dbReference type="PANTHER" id="PTHR45453:SF1">
    <property type="entry name" value="PHOSPHATE REGULON SENSOR PROTEIN PHOR"/>
    <property type="match status" value="1"/>
</dbReference>